<dbReference type="PANTHER" id="PTHR10117">
    <property type="entry name" value="TRANSIENT RECEPTOR POTENTIAL CHANNEL"/>
    <property type="match status" value="1"/>
</dbReference>
<evidence type="ECO:0000313" key="10">
    <source>
        <dbReference type="EMBL" id="GFY36426.1"/>
    </source>
</evidence>
<gene>
    <name evidence="10" type="primary">Trpc4</name>
    <name evidence="10" type="ORF">TNCV_3451311</name>
</gene>
<keyword evidence="10" id="KW-0675">Receptor</keyword>
<keyword evidence="6 8" id="KW-0472">Membrane</keyword>
<dbReference type="PRINTS" id="PR01097">
    <property type="entry name" value="TRNSRECEPTRP"/>
</dbReference>
<keyword evidence="5" id="KW-0406">Ion transport</keyword>
<dbReference type="GO" id="GO:0070679">
    <property type="term" value="F:inositol 1,4,5 trisphosphate binding"/>
    <property type="evidence" value="ECO:0007669"/>
    <property type="project" value="TreeGrafter"/>
</dbReference>
<feature type="transmembrane region" description="Helical" evidence="8">
    <location>
        <begin position="54"/>
        <end position="73"/>
    </location>
</feature>
<evidence type="ECO:0000256" key="2">
    <source>
        <dbReference type="ARBA" id="ARBA00022448"/>
    </source>
</evidence>
<evidence type="ECO:0000256" key="1">
    <source>
        <dbReference type="ARBA" id="ARBA00004141"/>
    </source>
</evidence>
<dbReference type="PANTHER" id="PTHR10117:SF54">
    <property type="entry name" value="TRANSIENT RECEPTOR POTENTIAL-GAMMA PROTEIN"/>
    <property type="match status" value="1"/>
</dbReference>
<name>A0A8X6WLW6_TRICX</name>
<keyword evidence="4 8" id="KW-1133">Transmembrane helix</keyword>
<feature type="transmembrane region" description="Helical" evidence="8">
    <location>
        <begin position="15"/>
        <end position="33"/>
    </location>
</feature>
<protein>
    <submittedName>
        <fullName evidence="10">Short transient receptor potential channel 4</fullName>
    </submittedName>
</protein>
<reference evidence="10" key="1">
    <citation type="submission" date="2020-08" db="EMBL/GenBank/DDBJ databases">
        <title>Multicomponent nature underlies the extraordinary mechanical properties of spider dragline silk.</title>
        <authorList>
            <person name="Kono N."/>
            <person name="Nakamura H."/>
            <person name="Mori M."/>
            <person name="Yoshida Y."/>
            <person name="Ohtoshi R."/>
            <person name="Malay A.D."/>
            <person name="Moran D.A.P."/>
            <person name="Tomita M."/>
            <person name="Numata K."/>
            <person name="Arakawa K."/>
        </authorList>
    </citation>
    <scope>NUCLEOTIDE SEQUENCE</scope>
</reference>
<evidence type="ECO:0000256" key="3">
    <source>
        <dbReference type="ARBA" id="ARBA00022692"/>
    </source>
</evidence>
<dbReference type="GO" id="GO:0051480">
    <property type="term" value="P:regulation of cytosolic calcium ion concentration"/>
    <property type="evidence" value="ECO:0007669"/>
    <property type="project" value="TreeGrafter"/>
</dbReference>
<organism evidence="10 11">
    <name type="scientific">Trichonephila clavipes</name>
    <name type="common">Golden silk orbweaver</name>
    <name type="synonym">Nephila clavipes</name>
    <dbReference type="NCBI Taxonomy" id="2585209"/>
    <lineage>
        <taxon>Eukaryota</taxon>
        <taxon>Metazoa</taxon>
        <taxon>Ecdysozoa</taxon>
        <taxon>Arthropoda</taxon>
        <taxon>Chelicerata</taxon>
        <taxon>Arachnida</taxon>
        <taxon>Araneae</taxon>
        <taxon>Araneomorphae</taxon>
        <taxon>Entelegynae</taxon>
        <taxon>Araneoidea</taxon>
        <taxon>Nephilidae</taxon>
        <taxon>Trichonephila</taxon>
    </lineage>
</organism>
<dbReference type="Proteomes" id="UP000887159">
    <property type="component" value="Unassembled WGS sequence"/>
</dbReference>
<dbReference type="InterPro" id="IPR002153">
    <property type="entry name" value="TRPC_channel"/>
</dbReference>
<dbReference type="AlphaFoldDB" id="A0A8X6WLW6"/>
<evidence type="ECO:0000256" key="5">
    <source>
        <dbReference type="ARBA" id="ARBA00023065"/>
    </source>
</evidence>
<evidence type="ECO:0000256" key="4">
    <source>
        <dbReference type="ARBA" id="ARBA00022989"/>
    </source>
</evidence>
<evidence type="ECO:0000259" key="9">
    <source>
        <dbReference type="Pfam" id="PF00520"/>
    </source>
</evidence>
<sequence>MCWYWYHPILLGEGIYAAASVMAFSRLLLWFQVNSRLGPLGTSIKYMIVDVFQFFMLFFIIMLAFATGINSIYKNYKDSTRTEGDEVLEQPDAFITLKNTFKNLFWAIFGMGEPDYAQIIVGNSSLNNSYNLQKDNEHVFTEGVGYTLWGFYHMVTVVVLLNMLIAMMTESYQRVQTNADMEWKFACSTLWLSVFDNHSVVPPPFNLIPSMHRITVMIRWIIASLRGSFDDVPGKISWSAKRCCYWDTDIDYSMRKAEEEKYEKLIIQLIRRYLHCNEMQSRCPALPNLTQDFKEQLKEEISQELRKSLKLLNRRKTRRRTIRNGTINDARQTANAEINCQQIPPNCQC</sequence>
<dbReference type="InterPro" id="IPR005821">
    <property type="entry name" value="Ion_trans_dom"/>
</dbReference>
<keyword evidence="7" id="KW-0407">Ion channel</keyword>
<keyword evidence="2" id="KW-0813">Transport</keyword>
<comment type="subcellular location">
    <subcellularLocation>
        <location evidence="1">Membrane</location>
        <topology evidence="1">Multi-pass membrane protein</topology>
    </subcellularLocation>
</comment>
<keyword evidence="11" id="KW-1185">Reference proteome</keyword>
<proteinExistence type="predicted"/>
<accession>A0A8X6WLW6</accession>
<dbReference type="Pfam" id="PF00520">
    <property type="entry name" value="Ion_trans"/>
    <property type="match status" value="1"/>
</dbReference>
<dbReference type="GO" id="GO:0015279">
    <property type="term" value="F:store-operated calcium channel activity"/>
    <property type="evidence" value="ECO:0007669"/>
    <property type="project" value="TreeGrafter"/>
</dbReference>
<feature type="domain" description="Ion transport" evidence="9">
    <location>
        <begin position="15"/>
        <end position="178"/>
    </location>
</feature>
<keyword evidence="3 8" id="KW-0812">Transmembrane</keyword>
<feature type="transmembrane region" description="Helical" evidence="8">
    <location>
        <begin position="146"/>
        <end position="165"/>
    </location>
</feature>
<evidence type="ECO:0000313" key="11">
    <source>
        <dbReference type="Proteomes" id="UP000887159"/>
    </source>
</evidence>
<evidence type="ECO:0000256" key="6">
    <source>
        <dbReference type="ARBA" id="ARBA00023136"/>
    </source>
</evidence>
<evidence type="ECO:0000256" key="7">
    <source>
        <dbReference type="ARBA" id="ARBA00023303"/>
    </source>
</evidence>
<dbReference type="EMBL" id="BMAU01021436">
    <property type="protein sequence ID" value="GFY36426.1"/>
    <property type="molecule type" value="Genomic_DNA"/>
</dbReference>
<dbReference type="GO" id="GO:0005886">
    <property type="term" value="C:plasma membrane"/>
    <property type="evidence" value="ECO:0007669"/>
    <property type="project" value="TreeGrafter"/>
</dbReference>
<dbReference type="GO" id="GO:0034703">
    <property type="term" value="C:cation channel complex"/>
    <property type="evidence" value="ECO:0007669"/>
    <property type="project" value="TreeGrafter"/>
</dbReference>
<evidence type="ECO:0000256" key="8">
    <source>
        <dbReference type="SAM" id="Phobius"/>
    </source>
</evidence>
<comment type="caution">
    <text evidence="10">The sequence shown here is derived from an EMBL/GenBank/DDBJ whole genome shotgun (WGS) entry which is preliminary data.</text>
</comment>